<accession>A0A0R3WY45</accession>
<reference evidence="4" key="1">
    <citation type="submission" date="2017-02" db="UniProtKB">
        <authorList>
            <consortium name="WormBaseParasite"/>
        </authorList>
    </citation>
    <scope>IDENTIFICATION</scope>
</reference>
<dbReference type="STRING" id="6205.A0A0R3WY45"/>
<evidence type="ECO:0000256" key="1">
    <source>
        <dbReference type="SAM" id="Coils"/>
    </source>
</evidence>
<evidence type="ECO:0000313" key="3">
    <source>
        <dbReference type="Proteomes" id="UP000274429"/>
    </source>
</evidence>
<dbReference type="Proteomes" id="UP000274429">
    <property type="component" value="Unassembled WGS sequence"/>
</dbReference>
<dbReference type="WBParaSite" id="TTAC_0000568501-mRNA-1">
    <property type="protein sequence ID" value="TTAC_0000568501-mRNA-1"/>
    <property type="gene ID" value="TTAC_0000568501"/>
</dbReference>
<dbReference type="AlphaFoldDB" id="A0A0R3WY45"/>
<protein>
    <submittedName>
        <fullName evidence="4">Myosin_tail_1 domain-containing protein</fullName>
    </submittedName>
</protein>
<feature type="coiled-coil region" evidence="1">
    <location>
        <begin position="1"/>
        <end position="170"/>
    </location>
</feature>
<gene>
    <name evidence="2" type="ORF">TTAC_LOCUS5670</name>
</gene>
<dbReference type="OrthoDB" id="6259008at2759"/>
<organism evidence="4">
    <name type="scientific">Hydatigena taeniaeformis</name>
    <name type="common">Feline tapeworm</name>
    <name type="synonym">Taenia taeniaeformis</name>
    <dbReference type="NCBI Taxonomy" id="6205"/>
    <lineage>
        <taxon>Eukaryota</taxon>
        <taxon>Metazoa</taxon>
        <taxon>Spiralia</taxon>
        <taxon>Lophotrochozoa</taxon>
        <taxon>Platyhelminthes</taxon>
        <taxon>Cestoda</taxon>
        <taxon>Eucestoda</taxon>
        <taxon>Cyclophyllidea</taxon>
        <taxon>Taeniidae</taxon>
        <taxon>Hydatigera</taxon>
    </lineage>
</organism>
<dbReference type="Gene3D" id="1.20.5.170">
    <property type="match status" value="1"/>
</dbReference>
<keyword evidence="3" id="KW-1185">Reference proteome</keyword>
<name>A0A0R3WY45_HYDTA</name>
<proteinExistence type="predicted"/>
<evidence type="ECO:0000313" key="2">
    <source>
        <dbReference type="EMBL" id="VDM27419.1"/>
    </source>
</evidence>
<sequence length="208" mass="24005">MDALKQRILETHESNAKLEAELAEKDKELQAIKEEQKALEVEVRAAHKSRDNLEIKIDAAQKDLRECLLKLEESQRAAEESKKCVVLFDEFQHYLRAAATLEKKRDAQEELVAELEEKLQKVAEEAKLAQSKSTLAVQQLREIEAKIDQIESLNEKKEKSILELKHLTTLYTNKLKAFKSSAESVRYGPFLHWLLYLNFAFNSILLGR</sequence>
<dbReference type="EMBL" id="UYWX01008502">
    <property type="protein sequence ID" value="VDM27419.1"/>
    <property type="molecule type" value="Genomic_DNA"/>
</dbReference>
<evidence type="ECO:0000313" key="4">
    <source>
        <dbReference type="WBParaSite" id="TTAC_0000568501-mRNA-1"/>
    </source>
</evidence>
<reference evidence="2 3" key="2">
    <citation type="submission" date="2018-11" db="EMBL/GenBank/DDBJ databases">
        <authorList>
            <consortium name="Pathogen Informatics"/>
        </authorList>
    </citation>
    <scope>NUCLEOTIDE SEQUENCE [LARGE SCALE GENOMIC DNA]</scope>
</reference>
<keyword evidence="1" id="KW-0175">Coiled coil</keyword>